<dbReference type="AlphaFoldDB" id="A0A1J5Q6G4"/>
<comment type="caution">
    <text evidence="1">The sequence shown here is derived from an EMBL/GenBank/DDBJ whole genome shotgun (WGS) entry which is preliminary data.</text>
</comment>
<proteinExistence type="predicted"/>
<reference evidence="1" key="1">
    <citation type="submission" date="2016-10" db="EMBL/GenBank/DDBJ databases">
        <title>Sequence of Gallionella enrichment culture.</title>
        <authorList>
            <person name="Poehlein A."/>
            <person name="Muehling M."/>
            <person name="Daniel R."/>
        </authorList>
    </citation>
    <scope>NUCLEOTIDE SEQUENCE</scope>
</reference>
<evidence type="ECO:0000313" key="1">
    <source>
        <dbReference type="EMBL" id="OIQ75591.1"/>
    </source>
</evidence>
<accession>A0A1J5Q6G4</accession>
<gene>
    <name evidence="1" type="ORF">GALL_427370</name>
</gene>
<sequence>MLTRKPQAEVVLRQQNFRDARKSCRFMALHPQQLGRSKAWEHDVSGHATKDRIAVKFGGFFVRARVIPQDAGPQNLISCIKHGRAVHLARKAKRAHLG</sequence>
<organism evidence="1">
    <name type="scientific">mine drainage metagenome</name>
    <dbReference type="NCBI Taxonomy" id="410659"/>
    <lineage>
        <taxon>unclassified sequences</taxon>
        <taxon>metagenomes</taxon>
        <taxon>ecological metagenomes</taxon>
    </lineage>
</organism>
<dbReference type="EMBL" id="MLJW01002119">
    <property type="protein sequence ID" value="OIQ75591.1"/>
    <property type="molecule type" value="Genomic_DNA"/>
</dbReference>
<protein>
    <submittedName>
        <fullName evidence="1">Uncharacterized protein</fullName>
    </submittedName>
</protein>
<name>A0A1J5Q6G4_9ZZZZ</name>